<evidence type="ECO:0000313" key="1">
    <source>
        <dbReference type="EMBL" id="ABB14475.1"/>
    </source>
</evidence>
<dbReference type="InParanoid" id="Q3ABB5"/>
<keyword evidence="2" id="KW-1185">Reference proteome</keyword>
<accession>Q3ABB5</accession>
<dbReference type="STRING" id="246194.CHY_1749"/>
<dbReference type="KEGG" id="chy:CHY_1749"/>
<proteinExistence type="predicted"/>
<name>Q3ABB5_CARHZ</name>
<dbReference type="AlphaFoldDB" id="Q3ABB5"/>
<organism evidence="1 2">
    <name type="scientific">Carboxydothermus hydrogenoformans (strain ATCC BAA-161 / DSM 6008 / Z-2901)</name>
    <dbReference type="NCBI Taxonomy" id="246194"/>
    <lineage>
        <taxon>Bacteria</taxon>
        <taxon>Bacillati</taxon>
        <taxon>Bacillota</taxon>
        <taxon>Clostridia</taxon>
        <taxon>Thermoanaerobacterales</taxon>
        <taxon>Thermoanaerobacteraceae</taxon>
        <taxon>Carboxydothermus</taxon>
    </lineage>
</organism>
<dbReference type="HOGENOM" id="CLU_3395704_0_0_9"/>
<dbReference type="Proteomes" id="UP000002706">
    <property type="component" value="Chromosome"/>
</dbReference>
<dbReference type="EMBL" id="CP000141">
    <property type="protein sequence ID" value="ABB14475.1"/>
    <property type="molecule type" value="Genomic_DNA"/>
</dbReference>
<reference evidence="1 2" key="1">
    <citation type="journal article" date="2005" name="PLoS Genet.">
        <title>Life in hot carbon monoxide: the complete genome sequence of Carboxydothermus hydrogenoformans Z-2901.</title>
        <authorList>
            <person name="Wu M."/>
            <person name="Ren Q."/>
            <person name="Durkin A.S."/>
            <person name="Daugherty S.C."/>
            <person name="Brinkac L.M."/>
            <person name="Dodson R.J."/>
            <person name="Madupu R."/>
            <person name="Sullivan S.A."/>
            <person name="Kolonay J.F."/>
            <person name="Haft D.H."/>
            <person name="Nelson W.C."/>
            <person name="Tallon L.J."/>
            <person name="Jones K.M."/>
            <person name="Ulrich L.E."/>
            <person name="Gonzalez J.M."/>
            <person name="Zhulin I.B."/>
            <person name="Robb F.T."/>
            <person name="Eisen J.A."/>
        </authorList>
    </citation>
    <scope>NUCLEOTIDE SEQUENCE [LARGE SCALE GENOMIC DNA]</scope>
    <source>
        <strain evidence="2">ATCC BAA-161 / DSM 6008 / Z-2901</strain>
    </source>
</reference>
<evidence type="ECO:0000313" key="2">
    <source>
        <dbReference type="Proteomes" id="UP000002706"/>
    </source>
</evidence>
<protein>
    <submittedName>
        <fullName evidence="1">Uncharacterized protein</fullName>
    </submittedName>
</protein>
<gene>
    <name evidence="1" type="ordered locus">CHY_1749</name>
</gene>
<sequence>MLNLGKRIILKVNNLFYKEQRKNEKIVENNK</sequence>